<dbReference type="EMBL" id="KZ452037">
    <property type="protein sequence ID" value="PKA49690.1"/>
    <property type="molecule type" value="Genomic_DNA"/>
</dbReference>
<dbReference type="GO" id="GO:0004553">
    <property type="term" value="F:hydrolase activity, hydrolyzing O-glycosyl compounds"/>
    <property type="evidence" value="ECO:0007669"/>
    <property type="project" value="InterPro"/>
</dbReference>
<dbReference type="InterPro" id="IPR013320">
    <property type="entry name" value="ConA-like_dom_sf"/>
</dbReference>
<dbReference type="InterPro" id="IPR000757">
    <property type="entry name" value="Beta-glucanase-like"/>
</dbReference>
<evidence type="ECO:0000313" key="9">
    <source>
        <dbReference type="Proteomes" id="UP000236161"/>
    </source>
</evidence>
<protein>
    <recommendedName>
        <fullName evidence="6">Xyloglucan endotransglucosylase/hydrolase</fullName>
        <ecNumber evidence="6">2.4.1.207</ecNumber>
    </recommendedName>
</protein>
<dbReference type="CDD" id="cd02176">
    <property type="entry name" value="GH16_XET"/>
    <property type="match status" value="1"/>
</dbReference>
<dbReference type="PANTHER" id="PTHR31062">
    <property type="entry name" value="XYLOGLUCAN ENDOTRANSGLUCOSYLASE/HYDROLASE PROTEIN 8-RELATED"/>
    <property type="match status" value="1"/>
</dbReference>
<dbReference type="GO" id="GO:0048046">
    <property type="term" value="C:apoplast"/>
    <property type="evidence" value="ECO:0007669"/>
    <property type="project" value="UniProtKB-SubCell"/>
</dbReference>
<dbReference type="PIRSF" id="PIRSF005604">
    <property type="entry name" value="XET"/>
    <property type="match status" value="1"/>
</dbReference>
<feature type="signal peptide" evidence="6">
    <location>
        <begin position="1"/>
        <end position="24"/>
    </location>
</feature>
<keyword evidence="1 6" id="KW-0808">Transferase</keyword>
<evidence type="ECO:0000256" key="5">
    <source>
        <dbReference type="PIRSR" id="PIRSR005604-1"/>
    </source>
</evidence>
<feature type="active site" description="Proton donor" evidence="5">
    <location>
        <position position="110"/>
    </location>
</feature>
<keyword evidence="6" id="KW-0134">Cell wall</keyword>
<keyword evidence="6" id="KW-0732">Signal</keyword>
<evidence type="ECO:0000256" key="1">
    <source>
        <dbReference type="ARBA" id="ARBA00022679"/>
    </source>
</evidence>
<feature type="chain" id="PRO_5013987933" description="Xyloglucan endotransglucosylase/hydrolase" evidence="6">
    <location>
        <begin position="25"/>
        <end position="297"/>
    </location>
</feature>
<dbReference type="FunFam" id="2.60.120.200:FF:000025">
    <property type="entry name" value="Xyloglucan endotransglucosylase/hydrolase"/>
    <property type="match status" value="1"/>
</dbReference>
<evidence type="ECO:0000256" key="2">
    <source>
        <dbReference type="ARBA" id="ARBA00022801"/>
    </source>
</evidence>
<keyword evidence="8" id="KW-0328">Glycosyltransferase</keyword>
<dbReference type="InterPro" id="IPR010713">
    <property type="entry name" value="XET_C"/>
</dbReference>
<dbReference type="AlphaFoldDB" id="A0A2I0A2B5"/>
<comment type="similarity">
    <text evidence="6">Belongs to the glycosyl hydrolase 16 family.</text>
</comment>
<comment type="PTM">
    <text evidence="6">Contains at least one intrachain disulfide bond essential for its enzymatic activity.</text>
</comment>
<evidence type="ECO:0000256" key="4">
    <source>
        <dbReference type="ARBA" id="ARBA00023295"/>
    </source>
</evidence>
<evidence type="ECO:0000256" key="3">
    <source>
        <dbReference type="ARBA" id="ARBA00023157"/>
    </source>
</evidence>
<dbReference type="OrthoDB" id="4781at2759"/>
<dbReference type="SUPFAM" id="SSF49899">
    <property type="entry name" value="Concanavalin A-like lectins/glucanases"/>
    <property type="match status" value="1"/>
</dbReference>
<keyword evidence="4 6" id="KW-0326">Glycosidase</keyword>
<dbReference type="GO" id="GO:0071555">
    <property type="term" value="P:cell wall organization"/>
    <property type="evidence" value="ECO:0007669"/>
    <property type="project" value="UniProtKB-KW"/>
</dbReference>
<keyword evidence="6" id="KW-0964">Secreted</keyword>
<keyword evidence="6" id="KW-0052">Apoplast</keyword>
<name>A0A2I0A2B5_9ASPA</name>
<reference evidence="8 9" key="1">
    <citation type="journal article" date="2017" name="Nature">
        <title>The Apostasia genome and the evolution of orchids.</title>
        <authorList>
            <person name="Zhang G.Q."/>
            <person name="Liu K.W."/>
            <person name="Li Z."/>
            <person name="Lohaus R."/>
            <person name="Hsiao Y.Y."/>
            <person name="Niu S.C."/>
            <person name="Wang J.Y."/>
            <person name="Lin Y.C."/>
            <person name="Xu Q."/>
            <person name="Chen L.J."/>
            <person name="Yoshida K."/>
            <person name="Fujiwara S."/>
            <person name="Wang Z.W."/>
            <person name="Zhang Y.Q."/>
            <person name="Mitsuda N."/>
            <person name="Wang M."/>
            <person name="Liu G.H."/>
            <person name="Pecoraro L."/>
            <person name="Huang H.X."/>
            <person name="Xiao X.J."/>
            <person name="Lin M."/>
            <person name="Wu X.Y."/>
            <person name="Wu W.L."/>
            <person name="Chen Y.Y."/>
            <person name="Chang S.B."/>
            <person name="Sakamoto S."/>
            <person name="Ohme-Takagi M."/>
            <person name="Yagi M."/>
            <person name="Zeng S.J."/>
            <person name="Shen C.Y."/>
            <person name="Yeh C.M."/>
            <person name="Luo Y.B."/>
            <person name="Tsai W.C."/>
            <person name="Van de Peer Y."/>
            <person name="Liu Z.J."/>
        </authorList>
    </citation>
    <scope>NUCLEOTIDE SEQUENCE [LARGE SCALE GENOMIC DNA]</scope>
    <source>
        <strain evidence="9">cv. Shenzhen</strain>
        <tissue evidence="8">Stem</tissue>
    </source>
</reference>
<organism evidence="8 9">
    <name type="scientific">Apostasia shenzhenica</name>
    <dbReference type="NCBI Taxonomy" id="1088818"/>
    <lineage>
        <taxon>Eukaryota</taxon>
        <taxon>Viridiplantae</taxon>
        <taxon>Streptophyta</taxon>
        <taxon>Embryophyta</taxon>
        <taxon>Tracheophyta</taxon>
        <taxon>Spermatophyta</taxon>
        <taxon>Magnoliopsida</taxon>
        <taxon>Liliopsida</taxon>
        <taxon>Asparagales</taxon>
        <taxon>Orchidaceae</taxon>
        <taxon>Apostasioideae</taxon>
        <taxon>Apostasia</taxon>
    </lineage>
</organism>
<evidence type="ECO:0000256" key="6">
    <source>
        <dbReference type="RuleBase" id="RU361120"/>
    </source>
</evidence>
<dbReference type="Pfam" id="PF06955">
    <property type="entry name" value="XET_C"/>
    <property type="match status" value="1"/>
</dbReference>
<comment type="function">
    <text evidence="6">Catalyzes xyloglucan endohydrolysis (XEH) and/or endotransglycosylation (XET). Cleaves and religates xyloglucan polymers, an essential constituent of the primary cell wall, and thereby participates in cell wall construction of growing tissues.</text>
</comment>
<dbReference type="GO" id="GO:0010411">
    <property type="term" value="P:xyloglucan metabolic process"/>
    <property type="evidence" value="ECO:0007669"/>
    <property type="project" value="InterPro"/>
</dbReference>
<gene>
    <name evidence="8" type="primary">XTH10</name>
    <name evidence="8" type="ORF">AXF42_Ash004231</name>
</gene>
<dbReference type="GO" id="GO:0016762">
    <property type="term" value="F:xyloglucan:xyloglucosyl transferase activity"/>
    <property type="evidence" value="ECO:0007669"/>
    <property type="project" value="UniProtKB-EC"/>
</dbReference>
<evidence type="ECO:0000313" key="8">
    <source>
        <dbReference type="EMBL" id="PKA49690.1"/>
    </source>
</evidence>
<feature type="active site" description="Nucleophile" evidence="5">
    <location>
        <position position="106"/>
    </location>
</feature>
<dbReference type="Proteomes" id="UP000236161">
    <property type="component" value="Unassembled WGS sequence"/>
</dbReference>
<dbReference type="Gene3D" id="2.60.120.200">
    <property type="match status" value="1"/>
</dbReference>
<comment type="subcellular location">
    <subcellularLocation>
        <location evidence="6">Secreted</location>
        <location evidence="6">Cell wall</location>
    </subcellularLocation>
    <subcellularLocation>
        <location evidence="6">Secreted</location>
        <location evidence="6">Extracellular space</location>
        <location evidence="6">Apoplast</location>
    </subcellularLocation>
</comment>
<dbReference type="PROSITE" id="PS51762">
    <property type="entry name" value="GH16_2"/>
    <property type="match status" value="1"/>
</dbReference>
<proteinExistence type="inferred from homology"/>
<keyword evidence="3" id="KW-1015">Disulfide bond</keyword>
<accession>A0A2I0A2B5</accession>
<evidence type="ECO:0000259" key="7">
    <source>
        <dbReference type="PROSITE" id="PS51762"/>
    </source>
</evidence>
<keyword evidence="2 6" id="KW-0378">Hydrolase</keyword>
<feature type="domain" description="GH16" evidence="7">
    <location>
        <begin position="20"/>
        <end position="220"/>
    </location>
</feature>
<dbReference type="InterPro" id="IPR044791">
    <property type="entry name" value="Beta-glucanase/XTH"/>
</dbReference>
<dbReference type="Pfam" id="PF00722">
    <property type="entry name" value="Glyco_hydro_16"/>
    <property type="match status" value="1"/>
</dbReference>
<dbReference type="EC" id="2.4.1.207" evidence="6"/>
<keyword evidence="6" id="KW-0961">Cell wall biogenesis/degradation</keyword>
<sequence length="297" mass="34116">MGSRCGLILMLGLYLANLLIRSFASVVSNGNFNDDFFVTWSPSHVNTSAEGHLRSLKLDQQSGASFASKDVFLFGQIDMQIKLIPGYSAGTVVAYYLSSDQPNRDEVDFEFLGNVIGEPYILQTNVYADGLDDREERINLWFDPTEGFHSYSILWNLHHIAFMVDSVPIRVYRNHADKGVPFPRWQPMSLKVSIWNGDSWATRGGLDKIDWSKGPFMASFGNYKIDACVWKGNPSFCRDNQSNVNWWNEPQFSGLTERQRMLFRWVRKNHLIYDYCQDPQRFQGHLPKECVLSKLNS</sequence>
<dbReference type="InterPro" id="IPR016455">
    <property type="entry name" value="XTH"/>
</dbReference>
<keyword evidence="9" id="KW-1185">Reference proteome</keyword>
<dbReference type="STRING" id="1088818.A0A2I0A2B5"/>
<dbReference type="GO" id="GO:0042546">
    <property type="term" value="P:cell wall biogenesis"/>
    <property type="evidence" value="ECO:0007669"/>
    <property type="project" value="InterPro"/>
</dbReference>